<dbReference type="InterPro" id="IPR005814">
    <property type="entry name" value="Aminotrans_3"/>
</dbReference>
<dbReference type="PANTHER" id="PTHR45688:SF13">
    <property type="entry name" value="ALANINE--GLYOXYLATE AMINOTRANSFERASE 2-LIKE"/>
    <property type="match status" value="1"/>
</dbReference>
<dbReference type="PATRIC" id="fig|54915.3.peg.2416"/>
<dbReference type="InterPro" id="IPR049704">
    <property type="entry name" value="Aminotrans_3_PPA_site"/>
</dbReference>
<dbReference type="PANTHER" id="PTHR45688">
    <property type="match status" value="1"/>
</dbReference>
<sequence>MNQDTLLSVEDKVISNALKIRFYPISVASAFGTRLMDAAGVSYLDLSAGWAVAGIGYGNPRIAHQLKQQYESLSFTSQLTIPEKNMVGLAQKLIEIMPGSFEKKVWFGHSGSDANDCVFKLLPLARNRSRMVSFMGSYHGQTMGSLSLSGHPAQAKFIGSGNVLKVPYPNPYRPPFGETTALTSQVIQYIENEVFRTVCPPEDTAGLIVEGIQSDGGLVVPPDDFLPELQKLCQRYQISLIFDEVKVGMGRTGKWFSFDHFDLTPDAVVLGKSLGAGLPISAVVARKELLDTGSGVHMFTASGNPICSMAAWENIAILEEERLIENAAENGAYFLQMLGELQQKYEWIGDVRGRGLAIGVELVENRSTKAPAAEKTAAVCYRCFELGLIVFYVGIHSNVIEITPPLTISKQEIDLAVSILDQAFKDLESNSIDMEKVKQYAGW</sequence>
<dbReference type="Gene3D" id="3.40.640.10">
    <property type="entry name" value="Type I PLP-dependent aspartate aminotransferase-like (Major domain)"/>
    <property type="match status" value="1"/>
</dbReference>
<dbReference type="GO" id="GO:0008483">
    <property type="term" value="F:transaminase activity"/>
    <property type="evidence" value="ECO:0007669"/>
    <property type="project" value="UniProtKB-KW"/>
</dbReference>
<dbReference type="CDD" id="cd00610">
    <property type="entry name" value="OAT_like"/>
    <property type="match status" value="1"/>
</dbReference>
<keyword evidence="7" id="KW-1185">Reference proteome</keyword>
<evidence type="ECO:0000256" key="2">
    <source>
        <dbReference type="ARBA" id="ARBA00022898"/>
    </source>
</evidence>
<name>A0A0K9YPI9_9BACL</name>
<dbReference type="Pfam" id="PF00202">
    <property type="entry name" value="Aminotran_3"/>
    <property type="match status" value="1"/>
</dbReference>
<dbReference type="RefSeq" id="WP_049739560.1">
    <property type="nucleotide sequence ID" value="NZ_BJON01000014.1"/>
</dbReference>
<dbReference type="InterPro" id="IPR015421">
    <property type="entry name" value="PyrdxlP-dep_Trfase_major"/>
</dbReference>
<keyword evidence="5" id="KW-0032">Aminotransferase</keyword>
<dbReference type="Proteomes" id="UP000036834">
    <property type="component" value="Unassembled WGS sequence"/>
</dbReference>
<keyword evidence="2 3" id="KW-0663">Pyridoxal phosphate</keyword>
<gene>
    <name evidence="5" type="ORF">ADS79_16785</name>
    <name evidence="4" type="ORF">BRE01_37100</name>
</gene>
<dbReference type="AlphaFoldDB" id="A0A0K9YPI9"/>
<dbReference type="PIRSF" id="PIRSF000521">
    <property type="entry name" value="Transaminase_4ab_Lys_Orn"/>
    <property type="match status" value="1"/>
</dbReference>
<dbReference type="EMBL" id="LGIQ01000009">
    <property type="protein sequence ID" value="KNB70567.1"/>
    <property type="molecule type" value="Genomic_DNA"/>
</dbReference>
<accession>A0A0K9YPI9</accession>
<reference evidence="5" key="2">
    <citation type="submission" date="2015-07" db="EMBL/GenBank/DDBJ databases">
        <title>MeaNS - Measles Nucleotide Surveillance Program.</title>
        <authorList>
            <person name="Tran T."/>
            <person name="Druce J."/>
        </authorList>
    </citation>
    <scope>NUCLEOTIDE SEQUENCE</scope>
    <source>
        <strain evidence="5">DSM 9887</strain>
    </source>
</reference>
<protein>
    <submittedName>
        <fullName evidence="5">Aminotransferase class III</fullName>
    </submittedName>
    <submittedName>
        <fullName evidence="4">Aspartate aminotransferase family protein</fullName>
    </submittedName>
</protein>
<organism evidence="5 6">
    <name type="scientific">Brevibacillus reuszeri</name>
    <dbReference type="NCBI Taxonomy" id="54915"/>
    <lineage>
        <taxon>Bacteria</taxon>
        <taxon>Bacillati</taxon>
        <taxon>Bacillota</taxon>
        <taxon>Bacilli</taxon>
        <taxon>Bacillales</taxon>
        <taxon>Paenibacillaceae</taxon>
        <taxon>Brevibacillus</taxon>
    </lineage>
</organism>
<evidence type="ECO:0000256" key="1">
    <source>
        <dbReference type="ARBA" id="ARBA00008954"/>
    </source>
</evidence>
<dbReference type="InterPro" id="IPR015424">
    <property type="entry name" value="PyrdxlP-dep_Trfase"/>
</dbReference>
<keyword evidence="5" id="KW-0808">Transferase</keyword>
<evidence type="ECO:0000313" key="7">
    <source>
        <dbReference type="Proteomes" id="UP000319578"/>
    </source>
</evidence>
<comment type="caution">
    <text evidence="5">The sequence shown here is derived from an EMBL/GenBank/DDBJ whole genome shotgun (WGS) entry which is preliminary data.</text>
</comment>
<comment type="similarity">
    <text evidence="1 3">Belongs to the class-III pyridoxal-phosphate-dependent aminotransferase family.</text>
</comment>
<dbReference type="STRING" id="54915.ADS79_16785"/>
<dbReference type="Gene3D" id="3.90.1150.10">
    <property type="entry name" value="Aspartate Aminotransferase, domain 1"/>
    <property type="match status" value="1"/>
</dbReference>
<proteinExistence type="inferred from homology"/>
<dbReference type="InterPro" id="IPR015422">
    <property type="entry name" value="PyrdxlP-dep_Trfase_small"/>
</dbReference>
<reference evidence="6" key="1">
    <citation type="submission" date="2015-07" db="EMBL/GenBank/DDBJ databases">
        <title>Genome sequencing project for genomic taxonomy and phylogenomics of Bacillus-like bacteria.</title>
        <authorList>
            <person name="Liu B."/>
            <person name="Wang J."/>
            <person name="Zhu Y."/>
            <person name="Liu G."/>
            <person name="Chen Q."/>
            <person name="Chen Z."/>
            <person name="Lan J."/>
            <person name="Che J."/>
            <person name="Ge C."/>
            <person name="Shi H."/>
            <person name="Pan Z."/>
            <person name="Liu X."/>
        </authorList>
    </citation>
    <scope>NUCLEOTIDE SEQUENCE [LARGE SCALE GENOMIC DNA]</scope>
    <source>
        <strain evidence="6">DSM 9887</strain>
    </source>
</reference>
<evidence type="ECO:0000313" key="6">
    <source>
        <dbReference type="Proteomes" id="UP000036834"/>
    </source>
</evidence>
<reference evidence="4 7" key="3">
    <citation type="submission" date="2019-06" db="EMBL/GenBank/DDBJ databases">
        <title>Whole genome shotgun sequence of Brevibacillus reuszeri NBRC 15719.</title>
        <authorList>
            <person name="Hosoyama A."/>
            <person name="Uohara A."/>
            <person name="Ohji S."/>
            <person name="Ichikawa N."/>
        </authorList>
    </citation>
    <scope>NUCLEOTIDE SEQUENCE [LARGE SCALE GENOMIC DNA]</scope>
    <source>
        <strain evidence="4 7">NBRC 15719</strain>
    </source>
</reference>
<dbReference type="PROSITE" id="PS00600">
    <property type="entry name" value="AA_TRANSFER_CLASS_3"/>
    <property type="match status" value="1"/>
</dbReference>
<dbReference type="GO" id="GO:0030170">
    <property type="term" value="F:pyridoxal phosphate binding"/>
    <property type="evidence" value="ECO:0007669"/>
    <property type="project" value="InterPro"/>
</dbReference>
<dbReference type="SUPFAM" id="SSF53383">
    <property type="entry name" value="PLP-dependent transferases"/>
    <property type="match status" value="1"/>
</dbReference>
<evidence type="ECO:0000256" key="3">
    <source>
        <dbReference type="RuleBase" id="RU003560"/>
    </source>
</evidence>
<dbReference type="OrthoDB" id="9807885at2"/>
<evidence type="ECO:0000313" key="4">
    <source>
        <dbReference type="EMBL" id="GED70008.1"/>
    </source>
</evidence>
<dbReference type="Proteomes" id="UP000319578">
    <property type="component" value="Unassembled WGS sequence"/>
</dbReference>
<evidence type="ECO:0000313" key="5">
    <source>
        <dbReference type="EMBL" id="KNB70567.1"/>
    </source>
</evidence>
<dbReference type="EMBL" id="BJON01000014">
    <property type="protein sequence ID" value="GED70008.1"/>
    <property type="molecule type" value="Genomic_DNA"/>
</dbReference>